<dbReference type="EMBL" id="JAWXYG010000008">
    <property type="protein sequence ID" value="KAK4264823.1"/>
    <property type="molecule type" value="Genomic_DNA"/>
</dbReference>
<gene>
    <name evidence="3" type="ORF">QN277_025949</name>
</gene>
<dbReference type="Proteomes" id="UP001293593">
    <property type="component" value="Unassembled WGS sequence"/>
</dbReference>
<accession>A0AAE1JA92</accession>
<organism evidence="3 4">
    <name type="scientific">Acacia crassicarpa</name>
    <name type="common">northern wattle</name>
    <dbReference type="NCBI Taxonomy" id="499986"/>
    <lineage>
        <taxon>Eukaryota</taxon>
        <taxon>Viridiplantae</taxon>
        <taxon>Streptophyta</taxon>
        <taxon>Embryophyta</taxon>
        <taxon>Tracheophyta</taxon>
        <taxon>Spermatophyta</taxon>
        <taxon>Magnoliopsida</taxon>
        <taxon>eudicotyledons</taxon>
        <taxon>Gunneridae</taxon>
        <taxon>Pentapetalae</taxon>
        <taxon>rosids</taxon>
        <taxon>fabids</taxon>
        <taxon>Fabales</taxon>
        <taxon>Fabaceae</taxon>
        <taxon>Caesalpinioideae</taxon>
        <taxon>mimosoid clade</taxon>
        <taxon>Acacieae</taxon>
        <taxon>Acacia</taxon>
    </lineage>
</organism>
<name>A0AAE1JA92_9FABA</name>
<comment type="caution">
    <text evidence="3">The sequence shown here is derived from an EMBL/GenBank/DDBJ whole genome shotgun (WGS) entry which is preliminary data.</text>
</comment>
<keyword evidence="2" id="KW-0732">Signal</keyword>
<keyword evidence="4" id="KW-1185">Reference proteome</keyword>
<reference evidence="3" key="1">
    <citation type="submission" date="2023-10" db="EMBL/GenBank/DDBJ databases">
        <title>Chromosome-level genome of the transformable northern wattle, Acacia crassicarpa.</title>
        <authorList>
            <person name="Massaro I."/>
            <person name="Sinha N.R."/>
            <person name="Poethig S."/>
            <person name="Leichty A.R."/>
        </authorList>
    </citation>
    <scope>NUCLEOTIDE SEQUENCE</scope>
    <source>
        <strain evidence="3">Acra3RX</strain>
        <tissue evidence="3">Leaf</tissue>
    </source>
</reference>
<dbReference type="AlphaFoldDB" id="A0AAE1JA92"/>
<proteinExistence type="predicted"/>
<protein>
    <submittedName>
        <fullName evidence="3">Uncharacterized protein</fullName>
    </submittedName>
</protein>
<evidence type="ECO:0000313" key="3">
    <source>
        <dbReference type="EMBL" id="KAK4264823.1"/>
    </source>
</evidence>
<evidence type="ECO:0000256" key="1">
    <source>
        <dbReference type="SAM" id="MobiDB-lite"/>
    </source>
</evidence>
<evidence type="ECO:0000256" key="2">
    <source>
        <dbReference type="SAM" id="SignalP"/>
    </source>
</evidence>
<dbReference type="Pfam" id="PF21529">
    <property type="entry name" value="GLV1-2"/>
    <property type="match status" value="1"/>
</dbReference>
<sequence>MASSLVNKRLLIVVFFILCFITFQATARTLKERSNSTVMGDETINGGDHQTFKPKANNEANNNNNAEGEVFSMDYTPASRKPPIHN</sequence>
<feature type="compositionally biased region" description="Low complexity" evidence="1">
    <location>
        <begin position="57"/>
        <end position="67"/>
    </location>
</feature>
<feature type="signal peptide" evidence="2">
    <location>
        <begin position="1"/>
        <end position="27"/>
    </location>
</feature>
<feature type="region of interest" description="Disordered" evidence="1">
    <location>
        <begin position="34"/>
        <end position="86"/>
    </location>
</feature>
<evidence type="ECO:0000313" key="4">
    <source>
        <dbReference type="Proteomes" id="UP001293593"/>
    </source>
</evidence>
<feature type="chain" id="PRO_5042115871" evidence="2">
    <location>
        <begin position="28"/>
        <end position="86"/>
    </location>
</feature>
<dbReference type="InterPro" id="IPR049306">
    <property type="entry name" value="GLV1-2"/>
</dbReference>